<evidence type="ECO:0000313" key="1">
    <source>
        <dbReference type="EMBL" id="QGG48864.1"/>
    </source>
</evidence>
<organism evidence="1 2">
    <name type="scientific">Heliorestis convoluta</name>
    <dbReference type="NCBI Taxonomy" id="356322"/>
    <lineage>
        <taxon>Bacteria</taxon>
        <taxon>Bacillati</taxon>
        <taxon>Bacillota</taxon>
        <taxon>Clostridia</taxon>
        <taxon>Eubacteriales</taxon>
        <taxon>Heliobacteriaceae</taxon>
        <taxon>Heliorestis</taxon>
    </lineage>
</organism>
<gene>
    <name evidence="1" type="ORF">FTV88_2775</name>
</gene>
<reference evidence="2" key="1">
    <citation type="submission" date="2019-11" db="EMBL/GenBank/DDBJ databases">
        <title>Genome sequence of Heliorestis convoluta strain HH, an alkaliphilic and minimalistic phototrophic bacterium from a soda lake in Egypt.</title>
        <authorList>
            <person name="Dewey E.D."/>
            <person name="Stokes L.M."/>
            <person name="Burchell B.M."/>
            <person name="Shaffer K.N."/>
            <person name="Huntington A.M."/>
            <person name="Baker J.M."/>
            <person name="Nadendla S."/>
            <person name="Giglio M.G."/>
            <person name="Touchman J.W."/>
            <person name="Blankenship R.E."/>
            <person name="Madigan M.T."/>
            <person name="Sattley W.M."/>
        </authorList>
    </citation>
    <scope>NUCLEOTIDE SEQUENCE [LARGE SCALE GENOMIC DNA]</scope>
    <source>
        <strain evidence="2">HH</strain>
    </source>
</reference>
<name>A0A5Q2N0L9_9FIRM</name>
<dbReference type="KEGG" id="hcv:FTV88_2775"/>
<dbReference type="Proteomes" id="UP000366051">
    <property type="component" value="Chromosome"/>
</dbReference>
<protein>
    <submittedName>
        <fullName evidence="1">Uncharacterized protein</fullName>
    </submittedName>
</protein>
<evidence type="ECO:0000313" key="2">
    <source>
        <dbReference type="Proteomes" id="UP000366051"/>
    </source>
</evidence>
<proteinExistence type="predicted"/>
<keyword evidence="2" id="KW-1185">Reference proteome</keyword>
<dbReference type="AlphaFoldDB" id="A0A5Q2N0L9"/>
<accession>A0A5Q2N0L9</accession>
<dbReference type="EMBL" id="CP045875">
    <property type="protein sequence ID" value="QGG48864.1"/>
    <property type="molecule type" value="Genomic_DNA"/>
</dbReference>
<sequence>MLKKRQLGPGVSFFIGFYSWGTVLCRDIVGITRDNTVILT</sequence>